<dbReference type="PROSITE" id="PS50977">
    <property type="entry name" value="HTH_TETR_2"/>
    <property type="match status" value="1"/>
</dbReference>
<feature type="DNA-binding region" description="H-T-H motif" evidence="2">
    <location>
        <begin position="77"/>
        <end position="96"/>
    </location>
</feature>
<dbReference type="InterPro" id="IPR001647">
    <property type="entry name" value="HTH_TetR"/>
</dbReference>
<dbReference type="InterPro" id="IPR009057">
    <property type="entry name" value="Homeodomain-like_sf"/>
</dbReference>
<evidence type="ECO:0000256" key="3">
    <source>
        <dbReference type="SAM" id="MobiDB-lite"/>
    </source>
</evidence>
<keyword evidence="1 2" id="KW-0238">DNA-binding</keyword>
<dbReference type="EMBL" id="CP059491">
    <property type="protein sequence ID" value="QMT03711.1"/>
    <property type="molecule type" value="Genomic_DNA"/>
</dbReference>
<gene>
    <name evidence="5" type="ORF">H1R19_03320</name>
</gene>
<evidence type="ECO:0000256" key="1">
    <source>
        <dbReference type="ARBA" id="ARBA00023125"/>
    </source>
</evidence>
<dbReference type="SUPFAM" id="SSF46689">
    <property type="entry name" value="Homeodomain-like"/>
    <property type="match status" value="1"/>
</dbReference>
<dbReference type="RefSeq" id="WP_188329438.1">
    <property type="nucleotide sequence ID" value="NZ_CP059491.1"/>
</dbReference>
<dbReference type="Proteomes" id="UP000515663">
    <property type="component" value="Chromosome"/>
</dbReference>
<feature type="domain" description="HTH tetR-type" evidence="4">
    <location>
        <begin position="55"/>
        <end position="114"/>
    </location>
</feature>
<sequence>MANRPNPAAAARAAMAAAANVTRGLEQVLTTVTESVAETGAKPDGRKQRWEKHKLARRTELTDGVIAAVRELGADVGMDEIAAHIGVSKTVLYRYFTDKSDLGVATTVRFFETTIWPRLTDAISDDVDEYTLTHTIIGVYVHAVDDEPNIYRFALASSPTSSPAPADSVRLVSQLVMSSITMRMDERGADTTGAELWSHALVGGIQHVVDWWMTNRTLDADQVVDYLTMMVWSAVVGVWKVNGSREAFLASPPALFDPPEDGSPADVRAPEFPAADFPAPDHPASEPAPPNAS</sequence>
<dbReference type="KEGG" id="gji:H1R19_03320"/>
<accession>A0A7D7R2T5</accession>
<name>A0A7D7R2T5_9ACTN</name>
<evidence type="ECO:0000313" key="6">
    <source>
        <dbReference type="Proteomes" id="UP000515663"/>
    </source>
</evidence>
<proteinExistence type="predicted"/>
<dbReference type="AlphaFoldDB" id="A0A7D7R2T5"/>
<organism evidence="5 6">
    <name type="scientific">Gordonia jinghuaiqii</name>
    <dbReference type="NCBI Taxonomy" id="2758710"/>
    <lineage>
        <taxon>Bacteria</taxon>
        <taxon>Bacillati</taxon>
        <taxon>Actinomycetota</taxon>
        <taxon>Actinomycetes</taxon>
        <taxon>Mycobacteriales</taxon>
        <taxon>Gordoniaceae</taxon>
        <taxon>Gordonia</taxon>
    </lineage>
</organism>
<dbReference type="InterPro" id="IPR045823">
    <property type="entry name" value="TetR_C_32"/>
</dbReference>
<dbReference type="Pfam" id="PF00440">
    <property type="entry name" value="TetR_N"/>
    <property type="match status" value="1"/>
</dbReference>
<evidence type="ECO:0000259" key="4">
    <source>
        <dbReference type="PROSITE" id="PS50977"/>
    </source>
</evidence>
<dbReference type="SUPFAM" id="SSF48498">
    <property type="entry name" value="Tetracyclin repressor-like, C-terminal domain"/>
    <property type="match status" value="1"/>
</dbReference>
<reference evidence="6" key="1">
    <citation type="submission" date="2020-07" db="EMBL/GenBank/DDBJ databases">
        <title>novel species isolated from the respiratory tract of Marmot.</title>
        <authorList>
            <person name="Zhang G."/>
        </authorList>
    </citation>
    <scope>NUCLEOTIDE SEQUENCE [LARGE SCALE GENOMIC DNA]</scope>
    <source>
        <strain evidence="6">686</strain>
    </source>
</reference>
<feature type="region of interest" description="Disordered" evidence="3">
    <location>
        <begin position="252"/>
        <end position="293"/>
    </location>
</feature>
<dbReference type="Gene3D" id="1.10.357.10">
    <property type="entry name" value="Tetracycline Repressor, domain 2"/>
    <property type="match status" value="1"/>
</dbReference>
<protein>
    <submittedName>
        <fullName evidence="5">TetR/AcrR family transcriptional regulator</fullName>
    </submittedName>
</protein>
<keyword evidence="6" id="KW-1185">Reference proteome</keyword>
<dbReference type="GO" id="GO:0003677">
    <property type="term" value="F:DNA binding"/>
    <property type="evidence" value="ECO:0007669"/>
    <property type="project" value="UniProtKB-UniRule"/>
</dbReference>
<evidence type="ECO:0000256" key="2">
    <source>
        <dbReference type="PROSITE-ProRule" id="PRU00335"/>
    </source>
</evidence>
<evidence type="ECO:0000313" key="5">
    <source>
        <dbReference type="EMBL" id="QMT03711.1"/>
    </source>
</evidence>
<dbReference type="InterPro" id="IPR036271">
    <property type="entry name" value="Tet_transcr_reg_TetR-rel_C_sf"/>
</dbReference>
<dbReference type="Pfam" id="PF19344">
    <property type="entry name" value="TetR_C_32"/>
    <property type="match status" value="1"/>
</dbReference>